<protein>
    <submittedName>
        <fullName evidence="1">Uncharacterized protein</fullName>
    </submittedName>
</protein>
<dbReference type="Pfam" id="PF22593">
    <property type="entry name" value="SPMIP11"/>
    <property type="match status" value="1"/>
</dbReference>
<accession>A0AAN7SQJ6</accession>
<gene>
    <name evidence="1" type="ORF">RN001_000444</name>
</gene>
<dbReference type="EMBL" id="JARPUR010000001">
    <property type="protein sequence ID" value="KAK4884173.1"/>
    <property type="molecule type" value="Genomic_DNA"/>
</dbReference>
<keyword evidence="2" id="KW-1185">Reference proteome</keyword>
<organism evidence="1 2">
    <name type="scientific">Aquatica leii</name>
    <dbReference type="NCBI Taxonomy" id="1421715"/>
    <lineage>
        <taxon>Eukaryota</taxon>
        <taxon>Metazoa</taxon>
        <taxon>Ecdysozoa</taxon>
        <taxon>Arthropoda</taxon>
        <taxon>Hexapoda</taxon>
        <taxon>Insecta</taxon>
        <taxon>Pterygota</taxon>
        <taxon>Neoptera</taxon>
        <taxon>Endopterygota</taxon>
        <taxon>Coleoptera</taxon>
        <taxon>Polyphaga</taxon>
        <taxon>Elateriformia</taxon>
        <taxon>Elateroidea</taxon>
        <taxon>Lampyridae</taxon>
        <taxon>Luciolinae</taxon>
        <taxon>Aquatica</taxon>
    </lineage>
</organism>
<evidence type="ECO:0000313" key="1">
    <source>
        <dbReference type="EMBL" id="KAK4884173.1"/>
    </source>
</evidence>
<comment type="caution">
    <text evidence="1">The sequence shown here is derived from an EMBL/GenBank/DDBJ whole genome shotgun (WGS) entry which is preliminary data.</text>
</comment>
<name>A0AAN7SQJ6_9COLE</name>
<dbReference type="Proteomes" id="UP001353858">
    <property type="component" value="Unassembled WGS sequence"/>
</dbReference>
<evidence type="ECO:0000313" key="2">
    <source>
        <dbReference type="Proteomes" id="UP001353858"/>
    </source>
</evidence>
<proteinExistence type="predicted"/>
<dbReference type="AlphaFoldDB" id="A0AAN7SQJ6"/>
<sequence>MEFFGITMYGFPDPIKSLLRNDYKEPSKPISLEERMAKGSKQTLAEMLSELDVYIGSADGYTYNSHDRLSRMRIKYVRKPVGPTDMYRYAGTDAQNCGFWTDDPAIKNSKWHLKTVFKHKHRSSI</sequence>
<reference evidence="2" key="1">
    <citation type="submission" date="2023-01" db="EMBL/GenBank/DDBJ databases">
        <title>Key to firefly adult light organ development and bioluminescence: homeobox transcription factors regulate luciferase expression and transportation to peroxisome.</title>
        <authorList>
            <person name="Fu X."/>
        </authorList>
    </citation>
    <scope>NUCLEOTIDE SEQUENCE [LARGE SCALE GENOMIC DNA]</scope>
</reference>